<evidence type="ECO:0000256" key="3">
    <source>
        <dbReference type="ARBA" id="ARBA00022448"/>
    </source>
</evidence>
<comment type="function">
    <text evidence="5">Part of a binding-protein-dependent transport system for aliphatic sulfonates. Putative binding protein.</text>
</comment>
<comment type="subcellular location">
    <subcellularLocation>
        <location evidence="1">Periplasm</location>
    </subcellularLocation>
</comment>
<keyword evidence="3" id="KW-0813">Transport</keyword>
<dbReference type="GO" id="GO:0042626">
    <property type="term" value="F:ATPase-coupled transmembrane transporter activity"/>
    <property type="evidence" value="ECO:0007669"/>
    <property type="project" value="InterPro"/>
</dbReference>
<reference evidence="8 9" key="1">
    <citation type="submission" date="2018-10" db="EMBL/GenBank/DDBJ databases">
        <title>GWAS and RNA-Seq identify cryptic mechanisms of antimicrobial resistance in Acinetobacter baumannii.</title>
        <authorList>
            <person name="Sahl J.W."/>
        </authorList>
    </citation>
    <scope>NUCLEOTIDE SEQUENCE [LARGE SCALE GENOMIC DNA]</scope>
    <source>
        <strain evidence="8 9">TG28175</strain>
    </source>
</reference>
<dbReference type="GO" id="GO:0042597">
    <property type="term" value="C:periplasmic space"/>
    <property type="evidence" value="ECO:0007669"/>
    <property type="project" value="UniProtKB-SubCell"/>
</dbReference>
<evidence type="ECO:0000256" key="4">
    <source>
        <dbReference type="ARBA" id="ARBA00022729"/>
    </source>
</evidence>
<dbReference type="Proteomes" id="UP000280073">
    <property type="component" value="Unassembled WGS sequence"/>
</dbReference>
<comment type="caution">
    <text evidence="8">The sequence shown here is derived from an EMBL/GenBank/DDBJ whole genome shotgun (WGS) entry which is preliminary data.</text>
</comment>
<dbReference type="Pfam" id="PF09084">
    <property type="entry name" value="NMT1"/>
    <property type="match status" value="1"/>
</dbReference>
<dbReference type="EMBL" id="RFDI01001555">
    <property type="protein sequence ID" value="RSR40297.1"/>
    <property type="molecule type" value="Genomic_DNA"/>
</dbReference>
<feature type="non-terminal residue" evidence="8">
    <location>
        <position position="1"/>
    </location>
</feature>
<dbReference type="InterPro" id="IPR010067">
    <property type="entry name" value="ABC_SsuA_sub-bd"/>
</dbReference>
<feature type="domain" description="SsuA/THI5-like" evidence="7">
    <location>
        <begin position="10"/>
        <end position="145"/>
    </location>
</feature>
<dbReference type="SUPFAM" id="SSF53850">
    <property type="entry name" value="Periplasmic binding protein-like II"/>
    <property type="match status" value="1"/>
</dbReference>
<dbReference type="InterPro" id="IPR015168">
    <property type="entry name" value="SsuA/THI5"/>
</dbReference>
<dbReference type="Gene3D" id="3.40.190.10">
    <property type="entry name" value="Periplasmic binding protein-like II"/>
    <property type="match status" value="2"/>
</dbReference>
<evidence type="ECO:0000313" key="8">
    <source>
        <dbReference type="EMBL" id="RSR40297.1"/>
    </source>
</evidence>
<evidence type="ECO:0000256" key="5">
    <source>
        <dbReference type="ARBA" id="ARBA00055538"/>
    </source>
</evidence>
<evidence type="ECO:0000256" key="6">
    <source>
        <dbReference type="ARBA" id="ARBA00070228"/>
    </source>
</evidence>
<dbReference type="FunFam" id="3.40.190.10:FF:000050">
    <property type="entry name" value="Sulfonate ABC transporter substrate-binding protein"/>
    <property type="match status" value="1"/>
</dbReference>
<sequence>AYEAAKPLASAILVPKNSQLKQLKDLKGKRIALQKGSSSHYLLVQAVRKAGLKWSDITPIWLTPADARAAFQKGAVDAWAIWDPYYASAQLEDQARVLASGKGLSPNYTFYLAAPNFVKQYPKAVPGLIKQINQADKWVQSHQAETASAIGQSTGLKTATSDLFIKRRPRPSSAAPLNSKVIAEQQQLADIFTQQGIIPKPISIKQAVWGAK</sequence>
<dbReference type="PANTHER" id="PTHR30024:SF42">
    <property type="entry name" value="ALIPHATIC SULFONATES-BINDING PROTEIN-RELATED"/>
    <property type="match status" value="1"/>
</dbReference>
<comment type="similarity">
    <text evidence="2">Belongs to the bacterial solute-binding protein SsuA/TauA family.</text>
</comment>
<evidence type="ECO:0000256" key="2">
    <source>
        <dbReference type="ARBA" id="ARBA00010742"/>
    </source>
</evidence>
<proteinExistence type="inferred from homology"/>
<keyword evidence="4" id="KW-0732">Signal</keyword>
<evidence type="ECO:0000259" key="7">
    <source>
        <dbReference type="Pfam" id="PF09084"/>
    </source>
</evidence>
<accession>A0A429MJS5</accession>
<evidence type="ECO:0000313" key="9">
    <source>
        <dbReference type="Proteomes" id="UP000280073"/>
    </source>
</evidence>
<dbReference type="NCBIfam" id="TIGR01728">
    <property type="entry name" value="SsuA_fam"/>
    <property type="match status" value="1"/>
</dbReference>
<dbReference type="PANTHER" id="PTHR30024">
    <property type="entry name" value="ALIPHATIC SULFONATES-BINDING PROTEIN-RELATED"/>
    <property type="match status" value="1"/>
</dbReference>
<gene>
    <name evidence="8" type="ORF">EA686_22020</name>
</gene>
<evidence type="ECO:0000256" key="1">
    <source>
        <dbReference type="ARBA" id="ARBA00004418"/>
    </source>
</evidence>
<name>A0A429MJS5_ACIBA</name>
<dbReference type="GO" id="GO:0016020">
    <property type="term" value="C:membrane"/>
    <property type="evidence" value="ECO:0007669"/>
    <property type="project" value="InterPro"/>
</dbReference>
<dbReference type="AlphaFoldDB" id="A0A429MJS5"/>
<organism evidence="8 9">
    <name type="scientific">Acinetobacter baumannii</name>
    <dbReference type="NCBI Taxonomy" id="470"/>
    <lineage>
        <taxon>Bacteria</taxon>
        <taxon>Pseudomonadati</taxon>
        <taxon>Pseudomonadota</taxon>
        <taxon>Gammaproteobacteria</taxon>
        <taxon>Moraxellales</taxon>
        <taxon>Moraxellaceae</taxon>
        <taxon>Acinetobacter</taxon>
        <taxon>Acinetobacter calcoaceticus/baumannii complex</taxon>
    </lineage>
</organism>
<protein>
    <recommendedName>
        <fullName evidence="6">Putative aliphatic sulfonates-binding protein</fullName>
    </recommendedName>
</protein>